<reference evidence="1 2" key="1">
    <citation type="journal article" date="2022" name="New Phytol.">
        <title>Ecological generalism drives hyperdiversity of secondary metabolite gene clusters in xylarialean endophytes.</title>
        <authorList>
            <person name="Franco M.E.E."/>
            <person name="Wisecaver J.H."/>
            <person name="Arnold A.E."/>
            <person name="Ju Y.M."/>
            <person name="Slot J.C."/>
            <person name="Ahrendt S."/>
            <person name="Moore L.P."/>
            <person name="Eastman K.E."/>
            <person name="Scott K."/>
            <person name="Konkel Z."/>
            <person name="Mondo S.J."/>
            <person name="Kuo A."/>
            <person name="Hayes R.D."/>
            <person name="Haridas S."/>
            <person name="Andreopoulos B."/>
            <person name="Riley R."/>
            <person name="LaButti K."/>
            <person name="Pangilinan J."/>
            <person name="Lipzen A."/>
            <person name="Amirebrahimi M."/>
            <person name="Yan J."/>
            <person name="Adam C."/>
            <person name="Keymanesh K."/>
            <person name="Ng V."/>
            <person name="Louie K."/>
            <person name="Northen T."/>
            <person name="Drula E."/>
            <person name="Henrissat B."/>
            <person name="Hsieh H.M."/>
            <person name="Youens-Clark K."/>
            <person name="Lutzoni F."/>
            <person name="Miadlikowska J."/>
            <person name="Eastwood D.C."/>
            <person name="Hamelin R.C."/>
            <person name="Grigoriev I.V."/>
            <person name="U'Ren J.M."/>
        </authorList>
    </citation>
    <scope>NUCLEOTIDE SEQUENCE [LARGE SCALE GENOMIC DNA]</scope>
    <source>
        <strain evidence="1 2">ER1909</strain>
    </source>
</reference>
<protein>
    <submittedName>
        <fullName evidence="1">Carbon-nitrogen hydrolase</fullName>
    </submittedName>
</protein>
<sequence length="830" mass="91052">MRIGCLQFAPQLGDLDNNLNRADKILNKANPEDLDLLVLPELAFTDFSVFSGNEILRKDVEHKLTYLGYNFQSLRDISPFLEPTGAGITSVWARTTALKYNTKLVVGYPEKVDVAHRWPTSPEYFNSAIIVDQNGDTIGHYRKTHLYYTDETWALEGSGFYKGHIPDLGNVAMGICMDINPYRFEAPWHAMEFAFHVLEMEANLVILSMAWLTREDLEVWSTKSQDACMETLTYWVTRMEPLIRAESEEEIIVVFCNRTGVEDDAVYAGTSAVIGIQNGEVTVYGMLGRGQKELLIVDTEKPGFAKLVYRPEEEEKAADAPGAEPQMPPNNEPRADSPTDAPNPAGKSDTSPDMTSGNSEYQVDSARQSLHDHIFIGSDTLWSPSNGSSRAERIDTPISPRYFWKQPPLGSTPAQSPSIGAGEEWQAPASSRVSRNSHTQPADRNVSRSVDPEPSDEFSRLVGNVVNPAAASEVTINRPFSTKSRNASRHRNHRSQSVSHEEQPTQVQPLGASRNRDQGPRVTPKGTTPEFKEPPLSPDLEKLGADLMVFEGDAANRVKRDSLVCHVDEDDYVILRTERKDTGGKKKPSRSDAQAGRSSSRNMSKPNDSSKQSSGRSHSRNQVLTGSPTHASPTGEWSPARPASRGRHRSDSRTTPKSVSKKTSHGRIASNGVSPLEASDMWGSTPEVNRHARHPSGSRAAVASPPLHRQRHDPVPPVPTSSTSKPIVARHRKADSRSAISKNPLPSPEAAGTSPSSYASSANRASETKAAAPKFVPPPTPKAMILPPDYESGAGHQSMPVPAKKQQVVPLKCLDKSAEVVEDRPRSAVW</sequence>
<organism evidence="1 2">
    <name type="scientific">Hypoxylon rubiginosum</name>
    <dbReference type="NCBI Taxonomy" id="110542"/>
    <lineage>
        <taxon>Eukaryota</taxon>
        <taxon>Fungi</taxon>
        <taxon>Dikarya</taxon>
        <taxon>Ascomycota</taxon>
        <taxon>Pezizomycotina</taxon>
        <taxon>Sordariomycetes</taxon>
        <taxon>Xylariomycetidae</taxon>
        <taxon>Xylariales</taxon>
        <taxon>Hypoxylaceae</taxon>
        <taxon>Hypoxylon</taxon>
    </lineage>
</organism>
<dbReference type="EMBL" id="MU394295">
    <property type="protein sequence ID" value="KAI6089410.1"/>
    <property type="molecule type" value="Genomic_DNA"/>
</dbReference>
<comment type="caution">
    <text evidence="1">The sequence shown here is derived from an EMBL/GenBank/DDBJ whole genome shotgun (WGS) entry which is preliminary data.</text>
</comment>
<keyword evidence="2" id="KW-1185">Reference proteome</keyword>
<proteinExistence type="predicted"/>
<evidence type="ECO:0000313" key="2">
    <source>
        <dbReference type="Proteomes" id="UP001497680"/>
    </source>
</evidence>
<name>A0ACC0DAJ2_9PEZI</name>
<keyword evidence="1" id="KW-0378">Hydrolase</keyword>
<gene>
    <name evidence="1" type="ORF">F4821DRAFT_256834</name>
</gene>
<accession>A0ACC0DAJ2</accession>
<evidence type="ECO:0000313" key="1">
    <source>
        <dbReference type="EMBL" id="KAI6089410.1"/>
    </source>
</evidence>
<dbReference type="Proteomes" id="UP001497680">
    <property type="component" value="Unassembled WGS sequence"/>
</dbReference>